<dbReference type="GO" id="GO:0004672">
    <property type="term" value="F:protein kinase activity"/>
    <property type="evidence" value="ECO:0007669"/>
    <property type="project" value="InterPro"/>
</dbReference>
<evidence type="ECO:0000313" key="4">
    <source>
        <dbReference type="Proteomes" id="UP000230002"/>
    </source>
</evidence>
<evidence type="ECO:0000256" key="1">
    <source>
        <dbReference type="SAM" id="MobiDB-lite"/>
    </source>
</evidence>
<dbReference type="Proteomes" id="UP000230002">
    <property type="component" value="Unassembled WGS sequence"/>
</dbReference>
<dbReference type="PANTHER" id="PTHR38248">
    <property type="entry name" value="FUNK1 6"/>
    <property type="match status" value="1"/>
</dbReference>
<proteinExistence type="predicted"/>
<dbReference type="InterPro" id="IPR008266">
    <property type="entry name" value="Tyr_kinase_AS"/>
</dbReference>
<dbReference type="AlphaFoldDB" id="A0A2G8S3J1"/>
<feature type="region of interest" description="Disordered" evidence="1">
    <location>
        <begin position="743"/>
        <end position="782"/>
    </location>
</feature>
<evidence type="ECO:0000313" key="3">
    <source>
        <dbReference type="EMBL" id="PIL28128.1"/>
    </source>
</evidence>
<feature type="domain" description="Fungal-type protein kinase" evidence="2">
    <location>
        <begin position="142"/>
        <end position="627"/>
    </location>
</feature>
<dbReference type="SUPFAM" id="SSF56112">
    <property type="entry name" value="Protein kinase-like (PK-like)"/>
    <property type="match status" value="1"/>
</dbReference>
<dbReference type="InterPro" id="IPR040976">
    <property type="entry name" value="Pkinase_fungal"/>
</dbReference>
<dbReference type="InterPro" id="IPR011009">
    <property type="entry name" value="Kinase-like_dom_sf"/>
</dbReference>
<evidence type="ECO:0000259" key="2">
    <source>
        <dbReference type="Pfam" id="PF17667"/>
    </source>
</evidence>
<dbReference type="PROSITE" id="PS00109">
    <property type="entry name" value="PROTEIN_KINASE_TYR"/>
    <property type="match status" value="1"/>
</dbReference>
<dbReference type="EMBL" id="AYKW01000028">
    <property type="protein sequence ID" value="PIL28128.1"/>
    <property type="molecule type" value="Genomic_DNA"/>
</dbReference>
<feature type="compositionally biased region" description="Low complexity" evidence="1">
    <location>
        <begin position="927"/>
        <end position="948"/>
    </location>
</feature>
<feature type="compositionally biased region" description="Polar residues" evidence="1">
    <location>
        <begin position="438"/>
        <end position="454"/>
    </location>
</feature>
<comment type="caution">
    <text evidence="3">The sequence shown here is derived from an EMBL/GenBank/DDBJ whole genome shotgun (WGS) entry which is preliminary data.</text>
</comment>
<accession>A0A2G8S3J1</accession>
<dbReference type="OrthoDB" id="2797568at2759"/>
<protein>
    <recommendedName>
        <fullName evidence="2">Fungal-type protein kinase domain-containing protein</fullName>
    </recommendedName>
</protein>
<keyword evidence="4" id="KW-1185">Reference proteome</keyword>
<dbReference type="Gene3D" id="1.10.510.10">
    <property type="entry name" value="Transferase(Phosphotransferase) domain 1"/>
    <property type="match status" value="1"/>
</dbReference>
<feature type="compositionally biased region" description="Basic and acidic residues" evidence="1">
    <location>
        <begin position="751"/>
        <end position="765"/>
    </location>
</feature>
<feature type="region of interest" description="Disordered" evidence="1">
    <location>
        <begin position="408"/>
        <end position="455"/>
    </location>
</feature>
<name>A0A2G8S3J1_9APHY</name>
<dbReference type="PANTHER" id="PTHR38248:SF2">
    <property type="entry name" value="FUNK1 11"/>
    <property type="match status" value="1"/>
</dbReference>
<feature type="compositionally biased region" description="Low complexity" evidence="1">
    <location>
        <begin position="994"/>
        <end position="1016"/>
    </location>
</feature>
<organism evidence="3 4">
    <name type="scientific">Ganoderma sinense ZZ0214-1</name>
    <dbReference type="NCBI Taxonomy" id="1077348"/>
    <lineage>
        <taxon>Eukaryota</taxon>
        <taxon>Fungi</taxon>
        <taxon>Dikarya</taxon>
        <taxon>Basidiomycota</taxon>
        <taxon>Agaricomycotina</taxon>
        <taxon>Agaricomycetes</taxon>
        <taxon>Polyporales</taxon>
        <taxon>Polyporaceae</taxon>
        <taxon>Ganoderma</taxon>
    </lineage>
</organism>
<dbReference type="Pfam" id="PF17667">
    <property type="entry name" value="Pkinase_fungal"/>
    <property type="match status" value="1"/>
</dbReference>
<sequence length="1026" mass="113604">MPEFEYIDCQKFVVELGMLEARTVLNNNKRYASVVRFEAGCMSCTKKFLRKYVPSSVPYKPVGNIGAAFASWAPKKGREVDYPQLVSGFSALVASFPAQKQLFFIDGHEDAQRFPFEAFAHKHHDVFADLVVSFPGRSIEANNARPKLSDIAMIMMMNSEHGYDPFKTDGLKHCKTVVQLAAHARNLMHAHGLTCAFVLGIYGDVLRICRFDRSGAVVSQPINLKDVDELEIVQEFFWRFVHPTEDVPFVGWDPTVRKLTCADREWLKARLDLANFDTKGALPFTEARRAEIFDDGSGGVAVDPRAYILFKAINVNGRLFSRGTTVWYGIRDTRISLDGCVVDPPGNVSPEDLKVRVIKDAWRQLGRRPETEFYRRLSIIPANDRVGLPSMVCGGDLGEREVQDWESALYGGPTPTPISADHHQSRLGRPASPLRVGPSSSPPASLFTSTSSPQLPVHRPVQQTFTWRQARGTEYWHRERSHIRFVIDEVGRPVTQFKNTRELTTAFRDAILGHRNAMRKGGILHRDISVGNILIVDDPDQQEQFCGFIHDFDYSSMSRDVPQGDISSLSATALSELLMADDVDGRLKERTGTFLFMSDELLVSHGPIVHDVRHDIHSFYWVLLWVVLRHTRHNLSDSTTAVDPLDACAKVFKQSSSLDAANAKRGWMWDCRYLVITGNGPLTALLSEYARLIGKTSYPERLPLDYDEVLDIFDRALAREDWPQSNDGPVRYTLPTLSPVNGWVFENPTPKPEKKSVHAHGKGEGKAAQVSSDSDSDSGDEIDENYVNELYYSDDEPDVHAHADEHMRNDADAALRALDVRGPRQDLPPLPPLNFSERLRIRDDDDDDDWGDAAEVSALIGHGGDNSDSDDGDIPMDAHDDSNVPSGDYHKLPSLLGRLKMALPRKKKKVAPAPGPDTAESAAAGPSRVTRGATRRAAGTSASAATPSQLNSGSGPEQPPTRVGPKTRARTRNGGETETVDTPHSGWSDRSGPRTRSATRGGNSGTTRSGGRSQTRSGGGRRARGQ</sequence>
<reference evidence="3 4" key="1">
    <citation type="journal article" date="2015" name="Sci. Rep.">
        <title>Chromosome-level genome map provides insights into diverse defense mechanisms in the medicinal fungus Ganoderma sinense.</title>
        <authorList>
            <person name="Zhu Y."/>
            <person name="Xu J."/>
            <person name="Sun C."/>
            <person name="Zhou S."/>
            <person name="Xu H."/>
            <person name="Nelson D.R."/>
            <person name="Qian J."/>
            <person name="Song J."/>
            <person name="Luo H."/>
            <person name="Xiang L."/>
            <person name="Li Y."/>
            <person name="Xu Z."/>
            <person name="Ji A."/>
            <person name="Wang L."/>
            <person name="Lu S."/>
            <person name="Hayward A."/>
            <person name="Sun W."/>
            <person name="Li X."/>
            <person name="Schwartz D.C."/>
            <person name="Wang Y."/>
            <person name="Chen S."/>
        </authorList>
    </citation>
    <scope>NUCLEOTIDE SEQUENCE [LARGE SCALE GENOMIC DNA]</scope>
    <source>
        <strain evidence="3 4">ZZ0214-1</strain>
    </source>
</reference>
<gene>
    <name evidence="3" type="ORF">GSI_09779</name>
</gene>
<feature type="region of interest" description="Disordered" evidence="1">
    <location>
        <begin position="858"/>
        <end position="1026"/>
    </location>
</feature>